<dbReference type="PROSITE" id="PS00211">
    <property type="entry name" value="ABC_TRANSPORTER_1"/>
    <property type="match status" value="2"/>
</dbReference>
<evidence type="ECO:0000256" key="8">
    <source>
        <dbReference type="ARBA" id="ARBA00023136"/>
    </source>
</evidence>
<keyword evidence="4 10" id="KW-0812">Transmembrane</keyword>
<dbReference type="PROSITE" id="PS50893">
    <property type="entry name" value="ABC_TRANSPORTER_2"/>
    <property type="match status" value="2"/>
</dbReference>
<dbReference type="PANTHER" id="PTHR43394">
    <property type="entry name" value="ATP-DEPENDENT PERMEASE MDL1, MITOCHONDRIAL"/>
    <property type="match status" value="1"/>
</dbReference>
<dbReference type="GO" id="GO:0005743">
    <property type="term" value="C:mitochondrial inner membrane"/>
    <property type="evidence" value="ECO:0007669"/>
    <property type="project" value="TreeGrafter"/>
</dbReference>
<feature type="transmembrane region" description="Helical" evidence="10">
    <location>
        <begin position="104"/>
        <end position="127"/>
    </location>
</feature>
<dbReference type="SMART" id="SM00382">
    <property type="entry name" value="AAA"/>
    <property type="match status" value="2"/>
</dbReference>
<keyword evidence="8 10" id="KW-0472">Membrane</keyword>
<comment type="similarity">
    <text evidence="2">Belongs to the ABC transporter superfamily. ABCB family. Multidrug resistance exporter (TC 3.A.1.201) subfamily.</text>
</comment>
<dbReference type="InterPro" id="IPR003593">
    <property type="entry name" value="AAA+_ATPase"/>
</dbReference>
<name>A0A6A5S1C5_9PLEO</name>
<dbReference type="InterPro" id="IPR039421">
    <property type="entry name" value="Type_1_exporter"/>
</dbReference>
<evidence type="ECO:0000256" key="9">
    <source>
        <dbReference type="SAM" id="MobiDB-lite"/>
    </source>
</evidence>
<dbReference type="InterPro" id="IPR011527">
    <property type="entry name" value="ABC1_TM_dom"/>
</dbReference>
<sequence>MPHSRKSSKVAIRARTRADEDGAATPLLSESDSDDFNIDARASIRHSVQWDRHAEPSLGAVQPEAWVDITAIRHKFIRQILGLNPFKTSYFALYRPLDDLGSRLVLISGVVLAILAGLPIPFIGVILGRIINNFPPPEDELRTLLGYLMIVAACYFVVTWGWAVAWAVIGERVSRKTREQLLHRALGMDMTYFDTASLDMTSILTEKTQTIQLGTSEKVGLFLASISYFVAAFFVGFTLNARLTGVMFVTVIPTMACVVIFGTKYVAKFTKQASAYTEKAASLAESAIRAVQIVQAFGLQEKLSDEHVHHLGAALRAGIKKSVAGAIMLGSVYFVAYAANALAFWYGDHLRDGRAEAGTIYAVVFLILDASFVVGRFGPFIQTFAMAAAAGQAVHEVLDHPLSDIDVYNSEGEKADKAHFAKDIKFSAVSFVYPARPTVRILDAVDLNIAPGKVTGLVGPSGSGKSTITSLLLRLYDPTLGTVTIGDRDIKSFNIRSMRSHIALVTQNPVLFTGTIYENIKHGLPHGEGMSEDETFARCTAAAKEAHCEFLERLPDGMHTEIGSGPHSQLSGGQKQRITLARALVGQPSVLLLDEFTSAMDATSEAVVLENLRRSSAAAGRTTIIIAHRLATVRDADRIVVLKDGVVAEDGQHETLIKTNGIYAELIQAQQFEKKGQASVASSVYSSPRFPQKEHSQPSTASNDSSSEATTLIAEKANKSVLELIRRCLTLSRCEIPAIVLGLAASILSGGVTIGEAFIFGNLVELLNDASKTGELASRISFFCLLFFLLSLVALISHGAGGAAFGLVSENLVLRVRDISFRTILRQDISWFSKPGHSHHALMSKLNMDSGSISGLSGVILGTIFSITTSVVGGTILAHIVAWKIAIVLLAAVPIMVCAGFVRLRILALAEEKHQNAYNDAATLASEATASMQIVAAFGLEDYFLGEYREAISGPYEENLRFALFGNILLAFSLSVTYYVYSLAYWWGSKQVRNGNYSQKDFFIVLPALLFSAQAAGQLFSLAPEVTRAKTAAQSVFALHDERPTILTDDKPSQVLSSPEGTSATVSLLSGTSASYGTFGMRGELEFRDVSLHYETRPNVPALKNVSFQISHGEYAAFVGRSGAGKSSTIHLIERFFDPTAGQVYLDGRDIRHEPVQTHRARLALVEQEPDLFPGSVKFNIGLGRRPGAEVSDEDIMAVAKKCELHDFIMSLPEGYNTEVGAHGSKLSGGQRQRLAIARALLRDPEILLLDEATSQLDANTEREIRRTIAAASKGRTTIMIAHRLASVQHADKIFVFDAGRIVEQGRHDELVAEGGIYAGMVAAQELD</sequence>
<dbReference type="FunFam" id="1.20.1560.10:FF:000057">
    <property type="entry name" value="ABC multidrug transporter SitT"/>
    <property type="match status" value="1"/>
</dbReference>
<feature type="region of interest" description="Disordered" evidence="9">
    <location>
        <begin position="1"/>
        <end position="30"/>
    </location>
</feature>
<dbReference type="CDD" id="cd18577">
    <property type="entry name" value="ABC_6TM_Pgp_ABCB1_D1_like"/>
    <property type="match status" value="1"/>
</dbReference>
<dbReference type="FunFam" id="3.40.50.300:FF:000967">
    <property type="entry name" value="ABC multidrug transporter mdr4"/>
    <property type="match status" value="2"/>
</dbReference>
<feature type="transmembrane region" description="Helical" evidence="10">
    <location>
        <begin position="1002"/>
        <end position="1023"/>
    </location>
</feature>
<evidence type="ECO:0000256" key="4">
    <source>
        <dbReference type="ARBA" id="ARBA00022692"/>
    </source>
</evidence>
<evidence type="ECO:0000256" key="10">
    <source>
        <dbReference type="SAM" id="Phobius"/>
    </source>
</evidence>
<evidence type="ECO:0000256" key="1">
    <source>
        <dbReference type="ARBA" id="ARBA00004141"/>
    </source>
</evidence>
<feature type="region of interest" description="Disordered" evidence="9">
    <location>
        <begin position="688"/>
        <end position="708"/>
    </location>
</feature>
<keyword evidence="5" id="KW-0547">Nucleotide-binding</keyword>
<feature type="domain" description="ABC transmembrane type-1" evidence="12">
    <location>
        <begin position="109"/>
        <end position="386"/>
    </location>
</feature>
<feature type="transmembrane region" description="Helical" evidence="10">
    <location>
        <begin position="358"/>
        <end position="377"/>
    </location>
</feature>
<evidence type="ECO:0000313" key="13">
    <source>
        <dbReference type="EMBL" id="KAF1933088.1"/>
    </source>
</evidence>
<dbReference type="CDD" id="cd18578">
    <property type="entry name" value="ABC_6TM_Pgp_ABCB1_D2_like"/>
    <property type="match status" value="1"/>
</dbReference>
<comment type="subcellular location">
    <subcellularLocation>
        <location evidence="1">Membrane</location>
        <topology evidence="1">Multi-pass membrane protein</topology>
    </subcellularLocation>
</comment>
<evidence type="ECO:0000256" key="2">
    <source>
        <dbReference type="ARBA" id="ARBA00007577"/>
    </source>
</evidence>
<feature type="transmembrane region" description="Helical" evidence="10">
    <location>
        <begin position="736"/>
        <end position="760"/>
    </location>
</feature>
<evidence type="ECO:0000256" key="7">
    <source>
        <dbReference type="ARBA" id="ARBA00022989"/>
    </source>
</evidence>
<dbReference type="InterPro" id="IPR003439">
    <property type="entry name" value="ABC_transporter-like_ATP-bd"/>
</dbReference>
<dbReference type="InterPro" id="IPR027417">
    <property type="entry name" value="P-loop_NTPase"/>
</dbReference>
<dbReference type="OrthoDB" id="6500128at2759"/>
<keyword evidence="7 10" id="KW-1133">Transmembrane helix</keyword>
<organism evidence="13 14">
    <name type="scientific">Didymella exigua CBS 183.55</name>
    <dbReference type="NCBI Taxonomy" id="1150837"/>
    <lineage>
        <taxon>Eukaryota</taxon>
        <taxon>Fungi</taxon>
        <taxon>Dikarya</taxon>
        <taxon>Ascomycota</taxon>
        <taxon>Pezizomycotina</taxon>
        <taxon>Dothideomycetes</taxon>
        <taxon>Pleosporomycetidae</taxon>
        <taxon>Pleosporales</taxon>
        <taxon>Pleosporineae</taxon>
        <taxon>Didymellaceae</taxon>
        <taxon>Didymella</taxon>
    </lineage>
</organism>
<dbReference type="InterPro" id="IPR036640">
    <property type="entry name" value="ABC1_TM_sf"/>
</dbReference>
<protein>
    <submittedName>
        <fullName evidence="13">Leptomycin B resistance protein pmd1</fullName>
    </submittedName>
</protein>
<evidence type="ECO:0000259" key="11">
    <source>
        <dbReference type="PROSITE" id="PS50893"/>
    </source>
</evidence>
<dbReference type="Gene3D" id="3.40.50.300">
    <property type="entry name" value="P-loop containing nucleotide triphosphate hydrolases"/>
    <property type="match status" value="2"/>
</dbReference>
<feature type="transmembrane region" description="Helical" evidence="10">
    <location>
        <begin position="323"/>
        <end position="346"/>
    </location>
</feature>
<dbReference type="SUPFAM" id="SSF90123">
    <property type="entry name" value="ABC transporter transmembrane region"/>
    <property type="match status" value="2"/>
</dbReference>
<feature type="transmembrane region" description="Helical" evidence="10">
    <location>
        <begin position="245"/>
        <end position="267"/>
    </location>
</feature>
<feature type="domain" description="ABC transmembrane type-1" evidence="12">
    <location>
        <begin position="740"/>
        <end position="1028"/>
    </location>
</feature>
<evidence type="ECO:0000256" key="6">
    <source>
        <dbReference type="ARBA" id="ARBA00022840"/>
    </source>
</evidence>
<keyword evidence="14" id="KW-1185">Reference proteome</keyword>
<dbReference type="Proteomes" id="UP000800082">
    <property type="component" value="Unassembled WGS sequence"/>
</dbReference>
<feature type="domain" description="ABC transporter" evidence="11">
    <location>
        <begin position="1085"/>
        <end position="1324"/>
    </location>
</feature>
<proteinExistence type="inferred from homology"/>
<feature type="transmembrane region" description="Helical" evidence="10">
    <location>
        <begin position="147"/>
        <end position="169"/>
    </location>
</feature>
<dbReference type="SUPFAM" id="SSF52540">
    <property type="entry name" value="P-loop containing nucleoside triphosphate hydrolases"/>
    <property type="match status" value="2"/>
</dbReference>
<dbReference type="CDD" id="cd03249">
    <property type="entry name" value="ABC_MTABC3_MDL1_MDL2"/>
    <property type="match status" value="1"/>
</dbReference>
<dbReference type="RefSeq" id="XP_033453336.1">
    <property type="nucleotide sequence ID" value="XM_033587711.1"/>
</dbReference>
<dbReference type="GO" id="GO:0005524">
    <property type="term" value="F:ATP binding"/>
    <property type="evidence" value="ECO:0007669"/>
    <property type="project" value="UniProtKB-KW"/>
</dbReference>
<dbReference type="Pfam" id="PF00005">
    <property type="entry name" value="ABC_tran"/>
    <property type="match status" value="2"/>
</dbReference>
<feature type="transmembrane region" description="Helical" evidence="10">
    <location>
        <begin position="882"/>
        <end position="902"/>
    </location>
</feature>
<evidence type="ECO:0000259" key="12">
    <source>
        <dbReference type="PROSITE" id="PS50929"/>
    </source>
</evidence>
<accession>A0A6A5S1C5</accession>
<dbReference type="GO" id="GO:0015421">
    <property type="term" value="F:ABC-type oligopeptide transporter activity"/>
    <property type="evidence" value="ECO:0007669"/>
    <property type="project" value="TreeGrafter"/>
</dbReference>
<dbReference type="GO" id="GO:0090374">
    <property type="term" value="P:oligopeptide export from mitochondrion"/>
    <property type="evidence" value="ECO:0007669"/>
    <property type="project" value="TreeGrafter"/>
</dbReference>
<gene>
    <name evidence="13" type="ORF">M421DRAFT_1648</name>
</gene>
<dbReference type="GO" id="GO:0016887">
    <property type="term" value="F:ATP hydrolysis activity"/>
    <property type="evidence" value="ECO:0007669"/>
    <property type="project" value="InterPro"/>
</dbReference>
<evidence type="ECO:0000313" key="14">
    <source>
        <dbReference type="Proteomes" id="UP000800082"/>
    </source>
</evidence>
<reference evidence="13" key="1">
    <citation type="journal article" date="2020" name="Stud. Mycol.">
        <title>101 Dothideomycetes genomes: a test case for predicting lifestyles and emergence of pathogens.</title>
        <authorList>
            <person name="Haridas S."/>
            <person name="Albert R."/>
            <person name="Binder M."/>
            <person name="Bloem J."/>
            <person name="Labutti K."/>
            <person name="Salamov A."/>
            <person name="Andreopoulos B."/>
            <person name="Baker S."/>
            <person name="Barry K."/>
            <person name="Bills G."/>
            <person name="Bluhm B."/>
            <person name="Cannon C."/>
            <person name="Castanera R."/>
            <person name="Culley D."/>
            <person name="Daum C."/>
            <person name="Ezra D."/>
            <person name="Gonzalez J."/>
            <person name="Henrissat B."/>
            <person name="Kuo A."/>
            <person name="Liang C."/>
            <person name="Lipzen A."/>
            <person name="Lutzoni F."/>
            <person name="Magnuson J."/>
            <person name="Mondo S."/>
            <person name="Nolan M."/>
            <person name="Ohm R."/>
            <person name="Pangilinan J."/>
            <person name="Park H.-J."/>
            <person name="Ramirez L."/>
            <person name="Alfaro M."/>
            <person name="Sun H."/>
            <person name="Tritt A."/>
            <person name="Yoshinaga Y."/>
            <person name="Zwiers L.-H."/>
            <person name="Turgeon B."/>
            <person name="Goodwin S."/>
            <person name="Spatafora J."/>
            <person name="Crous P."/>
            <person name="Grigoriev I."/>
        </authorList>
    </citation>
    <scope>NUCLEOTIDE SEQUENCE</scope>
    <source>
        <strain evidence="13">CBS 183.55</strain>
    </source>
</reference>
<dbReference type="GeneID" id="54345357"/>
<feature type="compositionally biased region" description="Basic residues" evidence="9">
    <location>
        <begin position="1"/>
        <end position="15"/>
    </location>
</feature>
<feature type="transmembrane region" description="Helical" evidence="10">
    <location>
        <begin position="219"/>
        <end position="239"/>
    </location>
</feature>
<keyword evidence="6" id="KW-0067">ATP-binding</keyword>
<dbReference type="PROSITE" id="PS50929">
    <property type="entry name" value="ABC_TM1F"/>
    <property type="match status" value="2"/>
</dbReference>
<feature type="transmembrane region" description="Helical" evidence="10">
    <location>
        <begin position="960"/>
        <end position="981"/>
    </location>
</feature>
<keyword evidence="3" id="KW-0813">Transport</keyword>
<feature type="transmembrane region" description="Helical" evidence="10">
    <location>
        <begin position="853"/>
        <end position="876"/>
    </location>
</feature>
<dbReference type="InterPro" id="IPR017871">
    <property type="entry name" value="ABC_transporter-like_CS"/>
</dbReference>
<evidence type="ECO:0000256" key="3">
    <source>
        <dbReference type="ARBA" id="ARBA00022448"/>
    </source>
</evidence>
<feature type="transmembrane region" description="Helical" evidence="10">
    <location>
        <begin position="780"/>
        <end position="808"/>
    </location>
</feature>
<dbReference type="Pfam" id="PF00664">
    <property type="entry name" value="ABC_membrane"/>
    <property type="match status" value="2"/>
</dbReference>
<feature type="domain" description="ABC transporter" evidence="11">
    <location>
        <begin position="424"/>
        <end position="669"/>
    </location>
</feature>
<dbReference type="Gene3D" id="1.20.1560.10">
    <property type="entry name" value="ABC transporter type 1, transmembrane domain"/>
    <property type="match status" value="1"/>
</dbReference>
<dbReference type="PANTHER" id="PTHR43394:SF18">
    <property type="entry name" value="ABC TRANSPORTER B FAMILY MEMBER 11-LIKE"/>
    <property type="match status" value="1"/>
</dbReference>
<feature type="compositionally biased region" description="Polar residues" evidence="9">
    <location>
        <begin position="697"/>
        <end position="708"/>
    </location>
</feature>
<evidence type="ECO:0000256" key="5">
    <source>
        <dbReference type="ARBA" id="ARBA00022741"/>
    </source>
</evidence>
<dbReference type="EMBL" id="ML978958">
    <property type="protein sequence ID" value="KAF1933088.1"/>
    <property type="molecule type" value="Genomic_DNA"/>
</dbReference>